<keyword evidence="3" id="KW-0862">Zinc</keyword>
<evidence type="ECO:0000256" key="5">
    <source>
        <dbReference type="SAM" id="MobiDB-lite"/>
    </source>
</evidence>
<keyword evidence="8" id="KW-1185">Reference proteome</keyword>
<protein>
    <recommendedName>
        <fullName evidence="6">C2H2-type domain-containing protein</fullName>
    </recommendedName>
</protein>
<dbReference type="InterPro" id="IPR013087">
    <property type="entry name" value="Znf_C2H2_type"/>
</dbReference>
<evidence type="ECO:0000256" key="4">
    <source>
        <dbReference type="PROSITE-ProRule" id="PRU00042"/>
    </source>
</evidence>
<evidence type="ECO:0000313" key="7">
    <source>
        <dbReference type="EMBL" id="CAL1700903.1"/>
    </source>
</evidence>
<dbReference type="SUPFAM" id="SSF57667">
    <property type="entry name" value="beta-beta-alpha zinc fingers"/>
    <property type="match status" value="1"/>
</dbReference>
<organism evidence="7 8">
    <name type="scientific">Somion occarium</name>
    <dbReference type="NCBI Taxonomy" id="3059160"/>
    <lineage>
        <taxon>Eukaryota</taxon>
        <taxon>Fungi</taxon>
        <taxon>Dikarya</taxon>
        <taxon>Basidiomycota</taxon>
        <taxon>Agaricomycotina</taxon>
        <taxon>Agaricomycetes</taxon>
        <taxon>Polyporales</taxon>
        <taxon>Cerrenaceae</taxon>
        <taxon>Somion</taxon>
    </lineage>
</organism>
<sequence>MTMKRSYDYSFVSHSPANNSNIIPISTRSFQYATQATRLNTSNIVHHYSYASHTQDPISASSNFIPHSRSSSTQSTASSFSRAPLTGLGITFKEEPQDSKDMSISPVLSTPSYPVSVPLQVSLNAFLTGPYSPLHGDYISSISFAIPPLLHENRTASYDMDFASPGVNMEDLEAYSSCPSDDYVARSPLDSRMDSPSDPLAFIANTLLDQMDADLPRPTSDFAMFSPKGEPLIGLFADVNFRHEAWNRISPQPCFNPALLTKNDDELQAEAEDIMDLQLEYPYEDDVQTGTVQTTEPSVTLSEAVDSIVSMLSASMAEQERDEAALTSVPAAPSVQARTQTPAPAPSVSRQRQHTNGQGLAMPAFATRSVKLEAATPIIRSPRTPLQMIRSPFADVRILNLPTRVATPPIFIGSPILNAHLGVSLDDLRRKADEFRMNNPGTDIDKAWLQAFAGRLSERGELLPDYRCYVLGCAQSNKRRDHILVHVGSHVEYRPFQCENCGMRFLRKNECKRHATSHDGIKPYVCTVCPPERNRSFVRQDLLKRHLKVTHRTRAVGEEDHKRIKLSDGCI</sequence>
<evidence type="ECO:0000256" key="1">
    <source>
        <dbReference type="ARBA" id="ARBA00022723"/>
    </source>
</evidence>
<dbReference type="SMART" id="SM00355">
    <property type="entry name" value="ZnF_C2H2"/>
    <property type="match status" value="3"/>
</dbReference>
<name>A0ABP1D1M9_9APHY</name>
<reference evidence="8" key="1">
    <citation type="submission" date="2024-04" db="EMBL/GenBank/DDBJ databases">
        <authorList>
            <person name="Shaw F."/>
            <person name="Minotto A."/>
        </authorList>
    </citation>
    <scope>NUCLEOTIDE SEQUENCE [LARGE SCALE GENOMIC DNA]</scope>
</reference>
<evidence type="ECO:0000313" key="8">
    <source>
        <dbReference type="Proteomes" id="UP001497453"/>
    </source>
</evidence>
<keyword evidence="2 4" id="KW-0863">Zinc-finger</keyword>
<keyword evidence="1" id="KW-0479">Metal-binding</keyword>
<dbReference type="EMBL" id="OZ037945">
    <property type="protein sequence ID" value="CAL1700903.1"/>
    <property type="molecule type" value="Genomic_DNA"/>
</dbReference>
<dbReference type="PANTHER" id="PTHR23235:SF120">
    <property type="entry name" value="KRUPPEL-LIKE FACTOR 15"/>
    <property type="match status" value="1"/>
</dbReference>
<dbReference type="PROSITE" id="PS50157">
    <property type="entry name" value="ZINC_FINGER_C2H2_2"/>
    <property type="match status" value="2"/>
</dbReference>
<dbReference type="PANTHER" id="PTHR23235">
    <property type="entry name" value="KRUEPPEL-LIKE TRANSCRIPTION FACTOR"/>
    <property type="match status" value="1"/>
</dbReference>
<dbReference type="InterPro" id="IPR036236">
    <property type="entry name" value="Znf_C2H2_sf"/>
</dbReference>
<evidence type="ECO:0000256" key="3">
    <source>
        <dbReference type="ARBA" id="ARBA00022833"/>
    </source>
</evidence>
<evidence type="ECO:0000259" key="6">
    <source>
        <dbReference type="PROSITE" id="PS50157"/>
    </source>
</evidence>
<dbReference type="Proteomes" id="UP001497453">
    <property type="component" value="Chromosome 2"/>
</dbReference>
<feature type="domain" description="C2H2-type" evidence="6">
    <location>
        <begin position="496"/>
        <end position="523"/>
    </location>
</feature>
<gene>
    <name evidence="7" type="ORF">GFSPODELE1_LOCUS3336</name>
</gene>
<dbReference type="Gene3D" id="3.30.160.60">
    <property type="entry name" value="Classic Zinc Finger"/>
    <property type="match status" value="1"/>
</dbReference>
<accession>A0ABP1D1M9</accession>
<feature type="domain" description="C2H2-type" evidence="6">
    <location>
        <begin position="466"/>
        <end position="495"/>
    </location>
</feature>
<proteinExistence type="predicted"/>
<feature type="region of interest" description="Disordered" evidence="5">
    <location>
        <begin position="319"/>
        <end position="357"/>
    </location>
</feature>
<dbReference type="PROSITE" id="PS00028">
    <property type="entry name" value="ZINC_FINGER_C2H2_1"/>
    <property type="match status" value="1"/>
</dbReference>
<feature type="compositionally biased region" description="Polar residues" evidence="5">
    <location>
        <begin position="336"/>
        <end position="357"/>
    </location>
</feature>
<evidence type="ECO:0000256" key="2">
    <source>
        <dbReference type="ARBA" id="ARBA00022771"/>
    </source>
</evidence>